<keyword evidence="2" id="KW-1185">Reference proteome</keyword>
<dbReference type="AlphaFoldDB" id="A0A226E8W5"/>
<dbReference type="EMBL" id="LNIX01000005">
    <property type="protein sequence ID" value="OXA53800.1"/>
    <property type="molecule type" value="Genomic_DNA"/>
</dbReference>
<gene>
    <name evidence="1" type="ORF">Fcan01_11606</name>
</gene>
<comment type="caution">
    <text evidence="1">The sequence shown here is derived from an EMBL/GenBank/DDBJ whole genome shotgun (WGS) entry which is preliminary data.</text>
</comment>
<organism evidence="1 2">
    <name type="scientific">Folsomia candida</name>
    <name type="common">Springtail</name>
    <dbReference type="NCBI Taxonomy" id="158441"/>
    <lineage>
        <taxon>Eukaryota</taxon>
        <taxon>Metazoa</taxon>
        <taxon>Ecdysozoa</taxon>
        <taxon>Arthropoda</taxon>
        <taxon>Hexapoda</taxon>
        <taxon>Collembola</taxon>
        <taxon>Entomobryomorpha</taxon>
        <taxon>Isotomoidea</taxon>
        <taxon>Isotomidae</taxon>
        <taxon>Proisotominae</taxon>
        <taxon>Folsomia</taxon>
    </lineage>
</organism>
<proteinExistence type="predicted"/>
<protein>
    <recommendedName>
        <fullName evidence="3">F-box domain-containing protein</fullName>
    </recommendedName>
</protein>
<dbReference type="Proteomes" id="UP000198287">
    <property type="component" value="Unassembled WGS sequence"/>
</dbReference>
<reference evidence="1 2" key="1">
    <citation type="submission" date="2015-12" db="EMBL/GenBank/DDBJ databases">
        <title>The genome of Folsomia candida.</title>
        <authorList>
            <person name="Faddeeva A."/>
            <person name="Derks M.F."/>
            <person name="Anvar Y."/>
            <person name="Smit S."/>
            <person name="Van Straalen N."/>
            <person name="Roelofs D."/>
        </authorList>
    </citation>
    <scope>NUCLEOTIDE SEQUENCE [LARGE SCALE GENOMIC DNA]</scope>
    <source>
        <strain evidence="1 2">VU population</strain>
        <tissue evidence="1">Whole body</tissue>
    </source>
</reference>
<evidence type="ECO:0000313" key="2">
    <source>
        <dbReference type="Proteomes" id="UP000198287"/>
    </source>
</evidence>
<evidence type="ECO:0000313" key="1">
    <source>
        <dbReference type="EMBL" id="OXA53800.1"/>
    </source>
</evidence>
<dbReference type="CDD" id="cd09917">
    <property type="entry name" value="F-box_SF"/>
    <property type="match status" value="1"/>
</dbReference>
<name>A0A226E8W5_FOLCA</name>
<evidence type="ECO:0008006" key="3">
    <source>
        <dbReference type="Google" id="ProtNLM"/>
    </source>
</evidence>
<sequence>MDRNFQVKGIINFDPGGSYFMSLRTTLNEGPMPSLVKLSVLGAEKKLTQRWGPLGSSGGEGNAKNYAIFLNETEVCDTTDGMRISLGDIFVVAERVRLKPADQPWWKPKWKVFSKKNLQSKNSPGYFQHTCVFSFQARSILTTFDPSEYYSLPKTEYFPSDSTESYSALENTLILSKIFSHLAPSTLKNCRLVSSFWESEAVPMLKSRSEIRFQFYAYREPSKSTRFFLYRHEMLPFAHPNWHVDLIDTGETVMFCKLRSDFDKVLEQNCGPIRRLSCVYCPTINNVLLVRLLNRLAGSSDWRSERYGNLTRSLIKLTRRVSALYLRSYSAPMNAHYLREIVSSKESYPRLRDVRIRKINWDGMEALRGLKAGLVRLEINWFSDECEIRQVEKVVQRQRDSLEFLYLEVPPDWGVFDVGEMPYLKRKYILFRRV</sequence>
<accession>A0A226E8W5</accession>